<dbReference type="InterPro" id="IPR011990">
    <property type="entry name" value="TPR-like_helical_dom_sf"/>
</dbReference>
<feature type="domain" description="Bacterial transcriptional activator" evidence="4">
    <location>
        <begin position="107"/>
        <end position="253"/>
    </location>
</feature>
<dbReference type="PATRIC" id="fig|299146.4.peg.5246"/>
<reference evidence="5 6" key="1">
    <citation type="submission" date="2016-06" db="EMBL/GenBank/DDBJ databases">
        <authorList>
            <person name="Kjaerup R.B."/>
            <person name="Dalgaard T.S."/>
            <person name="Juul-Madsen H.R."/>
        </authorList>
    </citation>
    <scope>NUCLEOTIDE SEQUENCE [LARGE SCALE GENOMIC DNA]</scope>
    <source>
        <strain evidence="5 6">DSM 45248</strain>
    </source>
</reference>
<dbReference type="SUPFAM" id="SSF46894">
    <property type="entry name" value="C-terminal effector domain of the bipartite response regulators"/>
    <property type="match status" value="1"/>
</dbReference>
<dbReference type="InterPro" id="IPR051677">
    <property type="entry name" value="AfsR-DnrI-RedD_regulator"/>
</dbReference>
<keyword evidence="2" id="KW-0804">Transcription</keyword>
<dbReference type="CDD" id="cd15831">
    <property type="entry name" value="BTAD"/>
    <property type="match status" value="1"/>
</dbReference>
<dbReference type="InterPro" id="IPR016032">
    <property type="entry name" value="Sig_transdc_resp-reg_C-effctor"/>
</dbReference>
<dbReference type="InterPro" id="IPR036388">
    <property type="entry name" value="WH-like_DNA-bd_sf"/>
</dbReference>
<evidence type="ECO:0000259" key="4">
    <source>
        <dbReference type="SMART" id="SM01043"/>
    </source>
</evidence>
<dbReference type="PANTHER" id="PTHR35807:SF1">
    <property type="entry name" value="TRANSCRIPTIONAL REGULATOR REDD"/>
    <property type="match status" value="1"/>
</dbReference>
<dbReference type="Gene3D" id="1.10.10.10">
    <property type="entry name" value="Winged helix-like DNA-binding domain superfamily/Winged helix DNA-binding domain"/>
    <property type="match status" value="1"/>
</dbReference>
<dbReference type="Gene3D" id="1.25.40.10">
    <property type="entry name" value="Tetratricopeptide repeat domain"/>
    <property type="match status" value="1"/>
</dbReference>
<dbReference type="GO" id="GO:0006355">
    <property type="term" value="P:regulation of DNA-templated transcription"/>
    <property type="evidence" value="ECO:0007669"/>
    <property type="project" value="InterPro"/>
</dbReference>
<dbReference type="Pfam" id="PF03704">
    <property type="entry name" value="BTAD"/>
    <property type="match status" value="1"/>
</dbReference>
<feature type="region of interest" description="Disordered" evidence="3">
    <location>
        <begin position="269"/>
        <end position="291"/>
    </location>
</feature>
<dbReference type="InterPro" id="IPR005158">
    <property type="entry name" value="BTAD"/>
</dbReference>
<dbReference type="EMBL" id="LT594324">
    <property type="protein sequence ID" value="SBT53931.1"/>
    <property type="molecule type" value="Genomic_DNA"/>
</dbReference>
<dbReference type="SMART" id="SM01043">
    <property type="entry name" value="BTAD"/>
    <property type="match status" value="1"/>
</dbReference>
<evidence type="ECO:0000256" key="1">
    <source>
        <dbReference type="ARBA" id="ARBA00023015"/>
    </source>
</evidence>
<evidence type="ECO:0000256" key="3">
    <source>
        <dbReference type="SAM" id="MobiDB-lite"/>
    </source>
</evidence>
<evidence type="ECO:0000313" key="5">
    <source>
        <dbReference type="EMBL" id="SBT53931.1"/>
    </source>
</evidence>
<accession>A0A1A9ACS0</accession>
<gene>
    <name evidence="5" type="ORF">GA0070621_5082</name>
</gene>
<dbReference type="Proteomes" id="UP000198765">
    <property type="component" value="Chromosome I"/>
</dbReference>
<keyword evidence="1" id="KW-0805">Transcription regulation</keyword>
<dbReference type="PANTHER" id="PTHR35807">
    <property type="entry name" value="TRANSCRIPTIONAL REGULATOR REDD-RELATED"/>
    <property type="match status" value="1"/>
</dbReference>
<keyword evidence="6" id="KW-1185">Reference proteome</keyword>
<keyword evidence="5" id="KW-0238">DNA-binding</keyword>
<organism evidence="5 6">
    <name type="scientific">Micromonospora narathiwatensis</name>
    <dbReference type="NCBI Taxonomy" id="299146"/>
    <lineage>
        <taxon>Bacteria</taxon>
        <taxon>Bacillati</taxon>
        <taxon>Actinomycetota</taxon>
        <taxon>Actinomycetes</taxon>
        <taxon>Micromonosporales</taxon>
        <taxon>Micromonosporaceae</taxon>
        <taxon>Micromonospora</taxon>
    </lineage>
</organism>
<evidence type="ECO:0000313" key="6">
    <source>
        <dbReference type="Proteomes" id="UP000198765"/>
    </source>
</evidence>
<evidence type="ECO:0000256" key="2">
    <source>
        <dbReference type="ARBA" id="ARBA00023163"/>
    </source>
</evidence>
<proteinExistence type="predicted"/>
<dbReference type="SUPFAM" id="SSF48452">
    <property type="entry name" value="TPR-like"/>
    <property type="match status" value="1"/>
</dbReference>
<dbReference type="GO" id="GO:0003677">
    <property type="term" value="F:DNA binding"/>
    <property type="evidence" value="ECO:0007669"/>
    <property type="project" value="UniProtKB-KW"/>
</dbReference>
<dbReference type="AlphaFoldDB" id="A0A1A9ACS0"/>
<name>A0A1A9ACS0_9ACTN</name>
<sequence>MLKGAHFRVLGATQVVGPNGAARRPPGAMVRELLRALVINVGRTVPLDHLIDLLWSAPPSSARANLRSYATSLRRFVSSVDKGLAGGLVSSHRGAAGYGLMAPVEKLDLLSFRRAAREGRVQLRLGAIQQAAAAFSGALDLWPGSATLEPGLPGGRLVAALADLEDQRAAVVEDLARVRLALGEAGCVVVDMAEHTLWHPLREPGWEVLMQARYLCNDTPGALAAFERLRRILRAELGIDPHPSVQRLRLAILRGESISSFVTSSSGSIARPPDVATEGRDMRTTCGLDGG</sequence>
<dbReference type="OrthoDB" id="3208838at2"/>
<protein>
    <submittedName>
        <fullName evidence="5">DNA-binding transcriptional activator of the SARP family</fullName>
    </submittedName>
</protein>